<dbReference type="Gene3D" id="3.40.50.2000">
    <property type="entry name" value="Glycogen Phosphorylase B"/>
    <property type="match status" value="1"/>
</dbReference>
<dbReference type="EMBL" id="ML732156">
    <property type="protein sequence ID" value="KAB8078702.1"/>
    <property type="molecule type" value="Genomic_DNA"/>
</dbReference>
<sequence>MSSTLWSPTREFPHPLAYVDLNYGVDQSTSNLHSYALAEESIWDTIIEPINRFRQQFLGLQSITPAVGGQLL</sequence>
<organism evidence="1 2">
    <name type="scientific">Aspergillus leporis</name>
    <dbReference type="NCBI Taxonomy" id="41062"/>
    <lineage>
        <taxon>Eukaryota</taxon>
        <taxon>Fungi</taxon>
        <taxon>Dikarya</taxon>
        <taxon>Ascomycota</taxon>
        <taxon>Pezizomycotina</taxon>
        <taxon>Eurotiomycetes</taxon>
        <taxon>Eurotiomycetidae</taxon>
        <taxon>Eurotiales</taxon>
        <taxon>Aspergillaceae</taxon>
        <taxon>Aspergillus</taxon>
        <taxon>Aspergillus subgen. Circumdati</taxon>
    </lineage>
</organism>
<evidence type="ECO:0000313" key="2">
    <source>
        <dbReference type="Proteomes" id="UP000326565"/>
    </source>
</evidence>
<reference evidence="1 2" key="1">
    <citation type="submission" date="2019-04" db="EMBL/GenBank/DDBJ databases">
        <title>Friends and foes A comparative genomics study of 23 Aspergillus species from section Flavi.</title>
        <authorList>
            <consortium name="DOE Joint Genome Institute"/>
            <person name="Kjaerbolling I."/>
            <person name="Vesth T."/>
            <person name="Frisvad J.C."/>
            <person name="Nybo J.L."/>
            <person name="Theobald S."/>
            <person name="Kildgaard S."/>
            <person name="Isbrandt T."/>
            <person name="Kuo A."/>
            <person name="Sato A."/>
            <person name="Lyhne E.K."/>
            <person name="Kogle M.E."/>
            <person name="Wiebenga A."/>
            <person name="Kun R.S."/>
            <person name="Lubbers R.J."/>
            <person name="Makela M.R."/>
            <person name="Barry K."/>
            <person name="Chovatia M."/>
            <person name="Clum A."/>
            <person name="Daum C."/>
            <person name="Haridas S."/>
            <person name="He G."/>
            <person name="LaButti K."/>
            <person name="Lipzen A."/>
            <person name="Mondo S."/>
            <person name="Riley R."/>
            <person name="Salamov A."/>
            <person name="Simmons B.A."/>
            <person name="Magnuson J.K."/>
            <person name="Henrissat B."/>
            <person name="Mortensen U.H."/>
            <person name="Larsen T.O."/>
            <person name="Devries R.P."/>
            <person name="Grigoriev I.V."/>
            <person name="Machida M."/>
            <person name="Baker S.E."/>
            <person name="Andersen M.R."/>
        </authorList>
    </citation>
    <scope>NUCLEOTIDE SEQUENCE [LARGE SCALE GENOMIC DNA]</scope>
    <source>
        <strain evidence="1 2">CBS 151.66</strain>
    </source>
</reference>
<dbReference type="AlphaFoldDB" id="A0A5N5XH02"/>
<accession>A0A5N5XH02</accession>
<proteinExistence type="predicted"/>
<name>A0A5N5XH02_9EURO</name>
<evidence type="ECO:0000313" key="1">
    <source>
        <dbReference type="EMBL" id="KAB8078702.1"/>
    </source>
</evidence>
<protein>
    <submittedName>
        <fullName evidence="1">Uncharacterized protein</fullName>
    </submittedName>
</protein>
<keyword evidence="2" id="KW-1185">Reference proteome</keyword>
<dbReference type="OrthoDB" id="5835829at2759"/>
<dbReference type="Proteomes" id="UP000326565">
    <property type="component" value="Unassembled WGS sequence"/>
</dbReference>
<gene>
    <name evidence="1" type="ORF">BDV29DRAFT_152589</name>
</gene>